<feature type="domain" description="C2H2-type" evidence="3">
    <location>
        <begin position="73"/>
        <end position="106"/>
    </location>
</feature>
<evidence type="ECO:0000256" key="2">
    <source>
        <dbReference type="SAM" id="MobiDB-lite"/>
    </source>
</evidence>
<dbReference type="InterPro" id="IPR013087">
    <property type="entry name" value="Znf_C2H2_type"/>
</dbReference>
<evidence type="ECO:0000259" key="3">
    <source>
        <dbReference type="PROSITE" id="PS50157"/>
    </source>
</evidence>
<name>A0A9P3GR71_9APHY</name>
<comment type="caution">
    <text evidence="4">The sequence shown here is derived from an EMBL/GenBank/DDBJ whole genome shotgun (WGS) entry which is preliminary data.</text>
</comment>
<proteinExistence type="predicted"/>
<feature type="region of interest" description="Disordered" evidence="2">
    <location>
        <begin position="1"/>
        <end position="65"/>
    </location>
</feature>
<protein>
    <recommendedName>
        <fullName evidence="3">C2H2-type domain-containing protein</fullName>
    </recommendedName>
</protein>
<feature type="region of interest" description="Disordered" evidence="2">
    <location>
        <begin position="102"/>
        <end position="131"/>
    </location>
</feature>
<organism evidence="4 5">
    <name type="scientific">Phanerochaete sordida</name>
    <dbReference type="NCBI Taxonomy" id="48140"/>
    <lineage>
        <taxon>Eukaryota</taxon>
        <taxon>Fungi</taxon>
        <taxon>Dikarya</taxon>
        <taxon>Basidiomycota</taxon>
        <taxon>Agaricomycotina</taxon>
        <taxon>Agaricomycetes</taxon>
        <taxon>Polyporales</taxon>
        <taxon>Phanerochaetaceae</taxon>
        <taxon>Phanerochaete</taxon>
    </lineage>
</organism>
<dbReference type="GO" id="GO:0008270">
    <property type="term" value="F:zinc ion binding"/>
    <property type="evidence" value="ECO:0007669"/>
    <property type="project" value="UniProtKB-KW"/>
</dbReference>
<evidence type="ECO:0000313" key="4">
    <source>
        <dbReference type="EMBL" id="GJF00013.1"/>
    </source>
</evidence>
<feature type="compositionally biased region" description="Polar residues" evidence="2">
    <location>
        <begin position="45"/>
        <end position="56"/>
    </location>
</feature>
<keyword evidence="5" id="KW-1185">Reference proteome</keyword>
<dbReference type="Gene3D" id="3.30.160.60">
    <property type="entry name" value="Classic Zinc Finger"/>
    <property type="match status" value="1"/>
</dbReference>
<keyword evidence="1" id="KW-0479">Metal-binding</keyword>
<evidence type="ECO:0000313" key="5">
    <source>
        <dbReference type="Proteomes" id="UP000703269"/>
    </source>
</evidence>
<dbReference type="AlphaFoldDB" id="A0A9P3GR71"/>
<dbReference type="PROSITE" id="PS50157">
    <property type="entry name" value="ZINC_FINGER_C2H2_2"/>
    <property type="match status" value="1"/>
</dbReference>
<reference evidence="4 5" key="1">
    <citation type="submission" date="2021-08" db="EMBL/GenBank/DDBJ databases">
        <title>Draft Genome Sequence of Phanerochaete sordida strain YK-624.</title>
        <authorList>
            <person name="Mori T."/>
            <person name="Dohra H."/>
            <person name="Suzuki T."/>
            <person name="Kawagishi H."/>
            <person name="Hirai H."/>
        </authorList>
    </citation>
    <scope>NUCLEOTIDE SEQUENCE [LARGE SCALE GENOMIC DNA]</scope>
    <source>
        <strain evidence="4 5">YK-624</strain>
    </source>
</reference>
<feature type="compositionally biased region" description="Low complexity" evidence="2">
    <location>
        <begin position="12"/>
        <end position="23"/>
    </location>
</feature>
<dbReference type="EMBL" id="BPQB01000129">
    <property type="protein sequence ID" value="GJF00013.1"/>
    <property type="molecule type" value="Genomic_DNA"/>
</dbReference>
<accession>A0A9P3GR71</accession>
<keyword evidence="1" id="KW-0862">Zinc</keyword>
<dbReference type="Proteomes" id="UP000703269">
    <property type="component" value="Unassembled WGS sequence"/>
</dbReference>
<sequence>MDNQKSPKDVVDSNNTPASSSPSPRRDSHSPEMAAAVANLPQPLFQPTSSPTTASQPIPAGTKRYRPAPAKTFQCRGYGECRMVFSRSEHLLRHIRYAPVSLPASPSSPALRGPPAECTPPKNNPHLLRAL</sequence>
<evidence type="ECO:0000256" key="1">
    <source>
        <dbReference type="PROSITE-ProRule" id="PRU00042"/>
    </source>
</evidence>
<feature type="compositionally biased region" description="Low complexity" evidence="2">
    <location>
        <begin position="102"/>
        <end position="116"/>
    </location>
</feature>
<gene>
    <name evidence="4" type="ORF">PsYK624_162900</name>
</gene>
<feature type="compositionally biased region" description="Basic and acidic residues" evidence="2">
    <location>
        <begin position="1"/>
        <end position="11"/>
    </location>
</feature>
<dbReference type="OrthoDB" id="10018191at2759"/>
<keyword evidence="1" id="KW-0863">Zinc-finger</keyword>